<feature type="region of interest" description="Disordered" evidence="1">
    <location>
        <begin position="59"/>
        <end position="93"/>
    </location>
</feature>
<accession>G0NKF9</accession>
<gene>
    <name evidence="2" type="ORF">CAEBREN_20929</name>
</gene>
<keyword evidence="3" id="KW-1185">Reference proteome</keyword>
<dbReference type="EMBL" id="GL379899">
    <property type="protein sequence ID" value="EGT32908.1"/>
    <property type="molecule type" value="Genomic_DNA"/>
</dbReference>
<evidence type="ECO:0000256" key="1">
    <source>
        <dbReference type="SAM" id="MobiDB-lite"/>
    </source>
</evidence>
<feature type="compositionally biased region" description="Basic and acidic residues" evidence="1">
    <location>
        <begin position="68"/>
        <end position="77"/>
    </location>
</feature>
<dbReference type="Proteomes" id="UP000008068">
    <property type="component" value="Unassembled WGS sequence"/>
</dbReference>
<name>G0NKF9_CAEBE</name>
<organism evidence="3">
    <name type="scientific">Caenorhabditis brenneri</name>
    <name type="common">Nematode worm</name>
    <dbReference type="NCBI Taxonomy" id="135651"/>
    <lineage>
        <taxon>Eukaryota</taxon>
        <taxon>Metazoa</taxon>
        <taxon>Ecdysozoa</taxon>
        <taxon>Nematoda</taxon>
        <taxon>Chromadorea</taxon>
        <taxon>Rhabditida</taxon>
        <taxon>Rhabditina</taxon>
        <taxon>Rhabditomorpha</taxon>
        <taxon>Rhabditoidea</taxon>
        <taxon>Rhabditidae</taxon>
        <taxon>Peloderinae</taxon>
        <taxon>Caenorhabditis</taxon>
    </lineage>
</organism>
<evidence type="ECO:0000313" key="3">
    <source>
        <dbReference type="Proteomes" id="UP000008068"/>
    </source>
</evidence>
<evidence type="ECO:0000313" key="2">
    <source>
        <dbReference type="EMBL" id="EGT32908.1"/>
    </source>
</evidence>
<sequence>MMNAQNSPKGPETIKEALDQMFKEKPAPPRPRKTTIEKLMDAIFLHEVEITPRMVLRPLMSRRPPVQRVERTADQQPRRRHNQPPGPGASPYDWQRFFCRKMKKMLGRNYHQNEPVRAFSKILRKLSPEDKANFEEVLTRCVKCPELWRR</sequence>
<proteinExistence type="predicted"/>
<dbReference type="InParanoid" id="G0NKF9"/>
<feature type="region of interest" description="Disordered" evidence="1">
    <location>
        <begin position="1"/>
        <end position="34"/>
    </location>
</feature>
<reference evidence="3" key="1">
    <citation type="submission" date="2011-07" db="EMBL/GenBank/DDBJ databases">
        <authorList>
            <consortium name="Caenorhabditis brenneri Sequencing and Analysis Consortium"/>
            <person name="Wilson R.K."/>
        </authorList>
    </citation>
    <scope>NUCLEOTIDE SEQUENCE [LARGE SCALE GENOMIC DNA]</scope>
    <source>
        <strain evidence="3">PB2801</strain>
    </source>
</reference>
<dbReference type="HOGENOM" id="CLU_1918892_0_0_1"/>
<protein>
    <submittedName>
        <fullName evidence="2">Uncharacterized protein</fullName>
    </submittedName>
</protein>
<feature type="compositionally biased region" description="Basic and acidic residues" evidence="1">
    <location>
        <begin position="12"/>
        <end position="27"/>
    </location>
</feature>
<dbReference type="AlphaFoldDB" id="G0NKF9"/>